<dbReference type="SUPFAM" id="SSF55781">
    <property type="entry name" value="GAF domain-like"/>
    <property type="match status" value="1"/>
</dbReference>
<evidence type="ECO:0000256" key="2">
    <source>
        <dbReference type="ARBA" id="ARBA00023125"/>
    </source>
</evidence>
<name>A0AAV5MWF9_9GAMM</name>
<dbReference type="GO" id="GO:0003677">
    <property type="term" value="F:DNA binding"/>
    <property type="evidence" value="ECO:0007669"/>
    <property type="project" value="UniProtKB-KW"/>
</dbReference>
<dbReference type="GO" id="GO:0045892">
    <property type="term" value="P:negative regulation of DNA-templated transcription"/>
    <property type="evidence" value="ECO:0007669"/>
    <property type="project" value="TreeGrafter"/>
</dbReference>
<dbReference type="AlphaFoldDB" id="A0AAV5MWF9"/>
<gene>
    <name evidence="6" type="primary">araD</name>
    <name evidence="6" type="ORF">SOASR030_02730</name>
</gene>
<dbReference type="GO" id="GO:0003700">
    <property type="term" value="F:DNA-binding transcription factor activity"/>
    <property type="evidence" value="ECO:0007669"/>
    <property type="project" value="TreeGrafter"/>
</dbReference>
<feature type="domain" description="HTH iclR-type" evidence="4">
    <location>
        <begin position="25"/>
        <end position="87"/>
    </location>
</feature>
<dbReference type="SUPFAM" id="SSF46785">
    <property type="entry name" value="Winged helix' DNA-binding domain"/>
    <property type="match status" value="1"/>
</dbReference>
<sequence length="251" mass="27300">MIGYAPLITTSERPECMSETQTQGVNSVEIAVTVLEAIAELGASARAIDIARLSGLSKSRLHKYLVSLCRSQLIYQDPETSLYSLGSKLSTLGDAAKMQNAALVVINNALCQLRDRLNISTGLAVITGDTPTLINYNRSNKNIELDYKDNTQIPLLTSAAGKIFLTFSARFRDQNLLTKEEEKQILHDGYAIRLTETEGIPGARAIACPVFNTNRSLIGAAVIMGLLPDDDGELRQLADVLLNVIKEIHIG</sequence>
<evidence type="ECO:0000313" key="6">
    <source>
        <dbReference type="EMBL" id="GKX54161.1"/>
    </source>
</evidence>
<dbReference type="PROSITE" id="PS51078">
    <property type="entry name" value="ICLR_ED"/>
    <property type="match status" value="1"/>
</dbReference>
<dbReference type="Pfam" id="PF09339">
    <property type="entry name" value="HTH_IclR"/>
    <property type="match status" value="1"/>
</dbReference>
<proteinExistence type="predicted"/>
<dbReference type="InterPro" id="IPR014757">
    <property type="entry name" value="Tscrpt_reg_IclR_C"/>
</dbReference>
<dbReference type="SMART" id="SM00346">
    <property type="entry name" value="HTH_ICLR"/>
    <property type="match status" value="1"/>
</dbReference>
<keyword evidence="7" id="KW-1185">Reference proteome</keyword>
<dbReference type="InterPro" id="IPR029016">
    <property type="entry name" value="GAF-like_dom_sf"/>
</dbReference>
<accession>A0AAV5MWF9</accession>
<evidence type="ECO:0000313" key="7">
    <source>
        <dbReference type="Proteomes" id="UP001058124"/>
    </source>
</evidence>
<comment type="caution">
    <text evidence="6">The sequence shown here is derived from an EMBL/GenBank/DDBJ whole genome shotgun (WGS) entry which is preliminary data.</text>
</comment>
<keyword evidence="2" id="KW-0238">DNA-binding</keyword>
<protein>
    <submittedName>
        <fullName evidence="6">L-ribulose-5-phosphate 4-epimerase</fullName>
    </submittedName>
</protein>
<evidence type="ECO:0000256" key="3">
    <source>
        <dbReference type="ARBA" id="ARBA00023163"/>
    </source>
</evidence>
<dbReference type="PANTHER" id="PTHR30136:SF8">
    <property type="entry name" value="TRANSCRIPTIONAL REGULATORY PROTEIN"/>
    <property type="match status" value="1"/>
</dbReference>
<dbReference type="Gene3D" id="3.30.450.40">
    <property type="match status" value="1"/>
</dbReference>
<dbReference type="PROSITE" id="PS51077">
    <property type="entry name" value="HTH_ICLR"/>
    <property type="match status" value="1"/>
</dbReference>
<dbReference type="InterPro" id="IPR036388">
    <property type="entry name" value="WH-like_DNA-bd_sf"/>
</dbReference>
<evidence type="ECO:0000259" key="4">
    <source>
        <dbReference type="PROSITE" id="PS51077"/>
    </source>
</evidence>
<organism evidence="6 7">
    <name type="scientific">Leminorella grimontii</name>
    <dbReference type="NCBI Taxonomy" id="82981"/>
    <lineage>
        <taxon>Bacteria</taxon>
        <taxon>Pseudomonadati</taxon>
        <taxon>Pseudomonadota</taxon>
        <taxon>Gammaproteobacteria</taxon>
        <taxon>Enterobacterales</taxon>
        <taxon>Budviciaceae</taxon>
        <taxon>Leminorella</taxon>
    </lineage>
</organism>
<dbReference type="Proteomes" id="UP001058124">
    <property type="component" value="Unassembled WGS sequence"/>
</dbReference>
<dbReference type="InterPro" id="IPR036390">
    <property type="entry name" value="WH_DNA-bd_sf"/>
</dbReference>
<reference evidence="6" key="1">
    <citation type="submission" date="2022-06" db="EMBL/GenBank/DDBJ databases">
        <title>Draft genome sequences of Leminorella grimontii str. JCM5902.</title>
        <authorList>
            <person name="Wakabayashi Y."/>
            <person name="Kojima K."/>
        </authorList>
    </citation>
    <scope>NUCLEOTIDE SEQUENCE</scope>
    <source>
        <strain evidence="6">JCM 5902</strain>
    </source>
</reference>
<dbReference type="InterPro" id="IPR005471">
    <property type="entry name" value="Tscrpt_reg_IclR_N"/>
</dbReference>
<evidence type="ECO:0000259" key="5">
    <source>
        <dbReference type="PROSITE" id="PS51078"/>
    </source>
</evidence>
<dbReference type="PANTHER" id="PTHR30136">
    <property type="entry name" value="HELIX-TURN-HELIX TRANSCRIPTIONAL REGULATOR, ICLR FAMILY"/>
    <property type="match status" value="1"/>
</dbReference>
<dbReference type="InterPro" id="IPR050707">
    <property type="entry name" value="HTH_MetabolicPath_Reg"/>
</dbReference>
<keyword evidence="1" id="KW-0805">Transcription regulation</keyword>
<keyword evidence="3" id="KW-0804">Transcription</keyword>
<evidence type="ECO:0000256" key="1">
    <source>
        <dbReference type="ARBA" id="ARBA00023015"/>
    </source>
</evidence>
<dbReference type="Gene3D" id="1.10.10.10">
    <property type="entry name" value="Winged helix-like DNA-binding domain superfamily/Winged helix DNA-binding domain"/>
    <property type="match status" value="1"/>
</dbReference>
<feature type="domain" description="IclR-ED" evidence="5">
    <location>
        <begin position="88"/>
        <end position="251"/>
    </location>
</feature>
<dbReference type="EMBL" id="BRLH01000001">
    <property type="protein sequence ID" value="GKX54161.1"/>
    <property type="molecule type" value="Genomic_DNA"/>
</dbReference>